<dbReference type="AlphaFoldDB" id="N1Q4R5"/>
<proteinExistence type="predicted"/>
<evidence type="ECO:0000256" key="2">
    <source>
        <dbReference type="ARBA" id="ARBA00022771"/>
    </source>
</evidence>
<dbReference type="HOGENOM" id="CLU_1194858_0_0_1"/>
<dbReference type="OrthoDB" id="10009520at2759"/>
<keyword evidence="1" id="KW-0479">Metal-binding</keyword>
<dbReference type="STRING" id="675120.N1Q4R5"/>
<dbReference type="GO" id="GO:0008270">
    <property type="term" value="F:zinc ion binding"/>
    <property type="evidence" value="ECO:0007669"/>
    <property type="project" value="UniProtKB-KW"/>
</dbReference>
<dbReference type="Gene3D" id="1.20.120.1750">
    <property type="match status" value="1"/>
</dbReference>
<accession>N1Q4R5</accession>
<evidence type="ECO:0000256" key="3">
    <source>
        <dbReference type="ARBA" id="ARBA00022786"/>
    </source>
</evidence>
<evidence type="ECO:0000313" key="6">
    <source>
        <dbReference type="EMBL" id="EME49649.1"/>
    </source>
</evidence>
<dbReference type="eggNOG" id="ENOG502RGA0">
    <property type="taxonomic scope" value="Eukaryota"/>
</dbReference>
<sequence>MRGILHAWHQNSVSRGFPRRWPVKYSFESLKIQDYERFFSQDFRDGFSRKQEKYKTPMQERLYCTRVIFVIPADHDFVIGSSTAASKQACGTFLGSKRSCLSDVAFCHGCTGSVCSECSEPLNGAKMHECEEADQGVDPFREITRGVDYQICPNASCKMKMMLWDGCNSIVCQYCRTQLCFICGEKPAADHFGVGKCPRFGKNGDSRASHDVVDIIDRFPPLELPLELPRSL</sequence>
<keyword evidence="7" id="KW-1185">Reference proteome</keyword>
<dbReference type="SUPFAM" id="SSF57850">
    <property type="entry name" value="RING/U-box"/>
    <property type="match status" value="1"/>
</dbReference>
<keyword evidence="2" id="KW-0863">Zinc-finger</keyword>
<reference evidence="7" key="1">
    <citation type="journal article" date="2012" name="PLoS Genet.">
        <title>The genomes of the fungal plant pathogens Cladosporium fulvum and Dothistroma septosporum reveal adaptation to different hosts and lifestyles but also signatures of common ancestry.</title>
        <authorList>
            <person name="de Wit P.J.G.M."/>
            <person name="van der Burgt A."/>
            <person name="Oekmen B."/>
            <person name="Stergiopoulos I."/>
            <person name="Abd-Elsalam K.A."/>
            <person name="Aerts A.L."/>
            <person name="Bahkali A.H."/>
            <person name="Beenen H.G."/>
            <person name="Chettri P."/>
            <person name="Cox M.P."/>
            <person name="Datema E."/>
            <person name="de Vries R.P."/>
            <person name="Dhillon B."/>
            <person name="Ganley A.R."/>
            <person name="Griffiths S.A."/>
            <person name="Guo Y."/>
            <person name="Hamelin R.C."/>
            <person name="Henrissat B."/>
            <person name="Kabir M.S."/>
            <person name="Jashni M.K."/>
            <person name="Kema G."/>
            <person name="Klaubauf S."/>
            <person name="Lapidus A."/>
            <person name="Levasseur A."/>
            <person name="Lindquist E."/>
            <person name="Mehrabi R."/>
            <person name="Ohm R.A."/>
            <person name="Owen T.J."/>
            <person name="Salamov A."/>
            <person name="Schwelm A."/>
            <person name="Schijlen E."/>
            <person name="Sun H."/>
            <person name="van den Burg H.A."/>
            <person name="van Ham R.C.H.J."/>
            <person name="Zhang S."/>
            <person name="Goodwin S.B."/>
            <person name="Grigoriev I.V."/>
            <person name="Collemare J."/>
            <person name="Bradshaw R.E."/>
        </authorList>
    </citation>
    <scope>NUCLEOTIDE SEQUENCE [LARGE SCALE GENOMIC DNA]</scope>
    <source>
        <strain evidence="7">NZE10 / CBS 128990</strain>
    </source>
</reference>
<dbReference type="Pfam" id="PF01485">
    <property type="entry name" value="IBR"/>
    <property type="match status" value="1"/>
</dbReference>
<dbReference type="InterPro" id="IPR002867">
    <property type="entry name" value="IBR_dom"/>
</dbReference>
<dbReference type="EMBL" id="KB446535">
    <property type="protein sequence ID" value="EME49649.1"/>
    <property type="molecule type" value="Genomic_DNA"/>
</dbReference>
<name>N1Q4R5_DOTSN</name>
<dbReference type="OMA" id="MHECEEA"/>
<evidence type="ECO:0000256" key="4">
    <source>
        <dbReference type="ARBA" id="ARBA00022833"/>
    </source>
</evidence>
<feature type="domain" description="IBR" evidence="5">
    <location>
        <begin position="148"/>
        <end position="194"/>
    </location>
</feature>
<evidence type="ECO:0000256" key="1">
    <source>
        <dbReference type="ARBA" id="ARBA00022723"/>
    </source>
</evidence>
<keyword evidence="3" id="KW-0833">Ubl conjugation pathway</keyword>
<keyword evidence="4" id="KW-0862">Zinc</keyword>
<organism evidence="6 7">
    <name type="scientific">Dothistroma septosporum (strain NZE10 / CBS 128990)</name>
    <name type="common">Red band needle blight fungus</name>
    <name type="synonym">Mycosphaerella pini</name>
    <dbReference type="NCBI Taxonomy" id="675120"/>
    <lineage>
        <taxon>Eukaryota</taxon>
        <taxon>Fungi</taxon>
        <taxon>Dikarya</taxon>
        <taxon>Ascomycota</taxon>
        <taxon>Pezizomycotina</taxon>
        <taxon>Dothideomycetes</taxon>
        <taxon>Dothideomycetidae</taxon>
        <taxon>Mycosphaerellales</taxon>
        <taxon>Mycosphaerellaceae</taxon>
        <taxon>Dothistroma</taxon>
    </lineage>
</organism>
<evidence type="ECO:0000259" key="5">
    <source>
        <dbReference type="Pfam" id="PF01485"/>
    </source>
</evidence>
<evidence type="ECO:0000313" key="7">
    <source>
        <dbReference type="Proteomes" id="UP000016933"/>
    </source>
</evidence>
<protein>
    <recommendedName>
        <fullName evidence="5">IBR domain-containing protein</fullName>
    </recommendedName>
</protein>
<reference evidence="6 7" key="2">
    <citation type="journal article" date="2012" name="PLoS Pathog.">
        <title>Diverse lifestyles and strategies of plant pathogenesis encoded in the genomes of eighteen Dothideomycetes fungi.</title>
        <authorList>
            <person name="Ohm R.A."/>
            <person name="Feau N."/>
            <person name="Henrissat B."/>
            <person name="Schoch C.L."/>
            <person name="Horwitz B.A."/>
            <person name="Barry K.W."/>
            <person name="Condon B.J."/>
            <person name="Copeland A.C."/>
            <person name="Dhillon B."/>
            <person name="Glaser F."/>
            <person name="Hesse C.N."/>
            <person name="Kosti I."/>
            <person name="LaButti K."/>
            <person name="Lindquist E.A."/>
            <person name="Lucas S."/>
            <person name="Salamov A.A."/>
            <person name="Bradshaw R.E."/>
            <person name="Ciuffetti L."/>
            <person name="Hamelin R.C."/>
            <person name="Kema G.H.J."/>
            <person name="Lawrence C."/>
            <person name="Scott J.A."/>
            <person name="Spatafora J.W."/>
            <person name="Turgeon B.G."/>
            <person name="de Wit P.J.G.M."/>
            <person name="Zhong S."/>
            <person name="Goodwin S.B."/>
            <person name="Grigoriev I.V."/>
        </authorList>
    </citation>
    <scope>NUCLEOTIDE SEQUENCE [LARGE SCALE GENOMIC DNA]</scope>
    <source>
        <strain evidence="7">NZE10 / CBS 128990</strain>
    </source>
</reference>
<gene>
    <name evidence="6" type="ORF">DOTSEDRAFT_120845</name>
</gene>
<dbReference type="Proteomes" id="UP000016933">
    <property type="component" value="Unassembled WGS sequence"/>
</dbReference>